<reference evidence="5" key="2">
    <citation type="journal article" date="2018" name="BMC Genomics">
        <title>Whole genome sequencing and function prediction of 133 gut anaerobes isolated from chicken caecum in pure cultures.</title>
        <authorList>
            <person name="Medvecky M."/>
            <person name="Cejkova D."/>
            <person name="Polansky O."/>
            <person name="Karasova D."/>
            <person name="Kubasova T."/>
            <person name="Cizek A."/>
            <person name="Rychlik I."/>
        </authorList>
    </citation>
    <scope>NUCLEOTIDE SEQUENCE</scope>
    <source>
        <strain evidence="5">An175</strain>
    </source>
</reference>
<dbReference type="Pfam" id="PF12833">
    <property type="entry name" value="HTH_18"/>
    <property type="match status" value="1"/>
</dbReference>
<reference evidence="6 8" key="3">
    <citation type="submission" date="2018-08" db="EMBL/GenBank/DDBJ databases">
        <title>A genome reference for cultivated species of the human gut microbiota.</title>
        <authorList>
            <person name="Zou Y."/>
            <person name="Xue W."/>
            <person name="Luo G."/>
        </authorList>
    </citation>
    <scope>NUCLEOTIDE SEQUENCE [LARGE SCALE GENOMIC DNA]</scope>
    <source>
        <strain evidence="6 8">TF05-12AC</strain>
    </source>
</reference>
<dbReference type="GO" id="GO:0043565">
    <property type="term" value="F:sequence-specific DNA binding"/>
    <property type="evidence" value="ECO:0007669"/>
    <property type="project" value="InterPro"/>
</dbReference>
<dbReference type="PANTHER" id="PTHR43280:SF28">
    <property type="entry name" value="HTH-TYPE TRANSCRIPTIONAL ACTIVATOR RHAS"/>
    <property type="match status" value="1"/>
</dbReference>
<dbReference type="InterPro" id="IPR018062">
    <property type="entry name" value="HTH_AraC-typ_CS"/>
</dbReference>
<dbReference type="PROSITE" id="PS01124">
    <property type="entry name" value="HTH_ARAC_FAMILY_2"/>
    <property type="match status" value="1"/>
</dbReference>
<dbReference type="Proteomes" id="UP000196386">
    <property type="component" value="Unassembled WGS sequence"/>
</dbReference>
<dbReference type="PANTHER" id="PTHR43280">
    <property type="entry name" value="ARAC-FAMILY TRANSCRIPTIONAL REGULATOR"/>
    <property type="match status" value="1"/>
</dbReference>
<protein>
    <submittedName>
        <fullName evidence="5">AraC family transcriptional regulator</fullName>
    </submittedName>
</protein>
<proteinExistence type="predicted"/>
<name>A0A1Y4N307_9FIRM</name>
<keyword evidence="3" id="KW-0804">Transcription</keyword>
<evidence type="ECO:0000256" key="3">
    <source>
        <dbReference type="ARBA" id="ARBA00023163"/>
    </source>
</evidence>
<evidence type="ECO:0000313" key="8">
    <source>
        <dbReference type="Proteomes" id="UP000260828"/>
    </source>
</evidence>
<evidence type="ECO:0000313" key="7">
    <source>
        <dbReference type="Proteomes" id="UP000196386"/>
    </source>
</evidence>
<dbReference type="SUPFAM" id="SSF51182">
    <property type="entry name" value="RmlC-like cupins"/>
    <property type="match status" value="1"/>
</dbReference>
<dbReference type="Gene3D" id="2.60.120.10">
    <property type="entry name" value="Jelly Rolls"/>
    <property type="match status" value="1"/>
</dbReference>
<dbReference type="Gene3D" id="1.10.10.60">
    <property type="entry name" value="Homeodomain-like"/>
    <property type="match status" value="2"/>
</dbReference>
<dbReference type="GO" id="GO:0003700">
    <property type="term" value="F:DNA-binding transcription factor activity"/>
    <property type="evidence" value="ECO:0007669"/>
    <property type="project" value="InterPro"/>
</dbReference>
<dbReference type="EMBL" id="QVME01000012">
    <property type="protein sequence ID" value="RGE65592.1"/>
    <property type="molecule type" value="Genomic_DNA"/>
</dbReference>
<accession>A0A1Y4N307</accession>
<dbReference type="EMBL" id="NFKP01000006">
    <property type="protein sequence ID" value="OUP70025.1"/>
    <property type="molecule type" value="Genomic_DNA"/>
</dbReference>
<dbReference type="AlphaFoldDB" id="A0A1Y4N307"/>
<evidence type="ECO:0000313" key="5">
    <source>
        <dbReference type="EMBL" id="OUP70025.1"/>
    </source>
</evidence>
<dbReference type="Proteomes" id="UP000260828">
    <property type="component" value="Unassembled WGS sequence"/>
</dbReference>
<keyword evidence="1" id="KW-0805">Transcription regulation</keyword>
<dbReference type="RefSeq" id="WP_087216113.1">
    <property type="nucleotide sequence ID" value="NZ_CAJFJR010000005.1"/>
</dbReference>
<evidence type="ECO:0000256" key="1">
    <source>
        <dbReference type="ARBA" id="ARBA00023015"/>
    </source>
</evidence>
<dbReference type="SMART" id="SM00342">
    <property type="entry name" value="HTH_ARAC"/>
    <property type="match status" value="1"/>
</dbReference>
<evidence type="ECO:0000259" key="4">
    <source>
        <dbReference type="PROSITE" id="PS01124"/>
    </source>
</evidence>
<dbReference type="InterPro" id="IPR011051">
    <property type="entry name" value="RmlC_Cupin_sf"/>
</dbReference>
<gene>
    <name evidence="5" type="ORF">B5F11_06775</name>
    <name evidence="6" type="ORF">DXC40_16375</name>
</gene>
<reference evidence="7" key="1">
    <citation type="submission" date="2017-04" db="EMBL/GenBank/DDBJ databases">
        <title>Function of individual gut microbiota members based on whole genome sequencing of pure cultures obtained from chicken caecum.</title>
        <authorList>
            <person name="Medvecky M."/>
            <person name="Cejkova D."/>
            <person name="Polansky O."/>
            <person name="Karasova D."/>
            <person name="Kubasova T."/>
            <person name="Cizek A."/>
            <person name="Rychlik I."/>
        </authorList>
    </citation>
    <scope>NUCLEOTIDE SEQUENCE [LARGE SCALE GENOMIC DNA]</scope>
    <source>
        <strain evidence="7">An175</strain>
    </source>
</reference>
<keyword evidence="2" id="KW-0238">DNA-binding</keyword>
<organism evidence="5 7">
    <name type="scientific">Anaerotruncus colihominis</name>
    <dbReference type="NCBI Taxonomy" id="169435"/>
    <lineage>
        <taxon>Bacteria</taxon>
        <taxon>Bacillati</taxon>
        <taxon>Bacillota</taxon>
        <taxon>Clostridia</taxon>
        <taxon>Eubacteriales</taxon>
        <taxon>Oscillospiraceae</taxon>
        <taxon>Anaerotruncus</taxon>
    </lineage>
</organism>
<evidence type="ECO:0000256" key="2">
    <source>
        <dbReference type="ARBA" id="ARBA00023125"/>
    </source>
</evidence>
<dbReference type="InterPro" id="IPR018060">
    <property type="entry name" value="HTH_AraC"/>
</dbReference>
<feature type="domain" description="HTH araC/xylS-type" evidence="4">
    <location>
        <begin position="199"/>
        <end position="297"/>
    </location>
</feature>
<evidence type="ECO:0000313" key="6">
    <source>
        <dbReference type="EMBL" id="RGE65592.1"/>
    </source>
</evidence>
<dbReference type="PROSITE" id="PS00041">
    <property type="entry name" value="HTH_ARAC_FAMILY_1"/>
    <property type="match status" value="1"/>
</dbReference>
<dbReference type="InterPro" id="IPR014710">
    <property type="entry name" value="RmlC-like_jellyroll"/>
</dbReference>
<comment type="caution">
    <text evidence="5">The sequence shown here is derived from an EMBL/GenBank/DDBJ whole genome shotgun (WGS) entry which is preliminary data.</text>
</comment>
<sequence length="303" mass="35298">MKKIQEIIFHPGSKEEILPDFMPDFPYIASWVESDRYMGCFAPWHWHKAVELFYIENGTLEYHTPEGKILFSKGSGGMVNSNILHMTKVASQTRQTTQLLHIFDTCLISGEQGSRIEQKYTMPVITAPQIEIISLHPDHFAQAEILKLIRNSFYLSSKEFGFEVRLRAALSEIWLRIFEQVHPLLDKQKRVNKNNDKIKSLMIYVHEHYSEKISIAELAASAFLSERECFRVFHNCLHITPMEYIKNYRLQMACQMLARRNDSITAISHACGLGSSSYLGKIFREYMNCTPSEYRQKWQDCDI</sequence>
<dbReference type="InterPro" id="IPR009057">
    <property type="entry name" value="Homeodomain-like_sf"/>
</dbReference>
<dbReference type="SUPFAM" id="SSF46689">
    <property type="entry name" value="Homeodomain-like"/>
    <property type="match status" value="2"/>
</dbReference>